<organism evidence="4">
    <name type="scientific">marine sediment metagenome</name>
    <dbReference type="NCBI Taxonomy" id="412755"/>
    <lineage>
        <taxon>unclassified sequences</taxon>
        <taxon>metagenomes</taxon>
        <taxon>ecological metagenomes</taxon>
    </lineage>
</organism>
<dbReference type="GO" id="GO:0016832">
    <property type="term" value="F:aldehyde-lyase activity"/>
    <property type="evidence" value="ECO:0007669"/>
    <property type="project" value="InterPro"/>
</dbReference>
<dbReference type="Gene3D" id="3.20.20.70">
    <property type="entry name" value="Aldolase class I"/>
    <property type="match status" value="1"/>
</dbReference>
<dbReference type="PANTHER" id="PTHR10683:SF36">
    <property type="entry name" value="TRANSALDOLASE"/>
    <property type="match status" value="1"/>
</dbReference>
<dbReference type="InterPro" id="IPR033919">
    <property type="entry name" value="TSA/FSA_arc/bac"/>
</dbReference>
<dbReference type="SUPFAM" id="SSF51569">
    <property type="entry name" value="Aldolase"/>
    <property type="match status" value="1"/>
</dbReference>
<protein>
    <recommendedName>
        <fullName evidence="5">Transaldolase</fullName>
    </recommendedName>
</protein>
<evidence type="ECO:0000313" key="4">
    <source>
        <dbReference type="EMBL" id="GAH52528.1"/>
    </source>
</evidence>
<comment type="subcellular location">
    <subcellularLocation>
        <location evidence="1">Cytoplasm</location>
    </subcellularLocation>
</comment>
<feature type="non-terminal residue" evidence="4">
    <location>
        <position position="1"/>
    </location>
</feature>
<dbReference type="PANTHER" id="PTHR10683">
    <property type="entry name" value="TRANSALDOLASE"/>
    <property type="match status" value="1"/>
</dbReference>
<reference evidence="4" key="1">
    <citation type="journal article" date="2014" name="Front. Microbiol.">
        <title>High frequency of phylogenetically diverse reductive dehalogenase-homologous genes in deep subseafloor sedimentary metagenomes.</title>
        <authorList>
            <person name="Kawai M."/>
            <person name="Futagami T."/>
            <person name="Toyoda A."/>
            <person name="Takaki Y."/>
            <person name="Nishi S."/>
            <person name="Hori S."/>
            <person name="Arai W."/>
            <person name="Tsubouchi T."/>
            <person name="Morono Y."/>
            <person name="Uchiyama I."/>
            <person name="Ito T."/>
            <person name="Fujiyama A."/>
            <person name="Inagaki F."/>
            <person name="Takami H."/>
        </authorList>
    </citation>
    <scope>NUCLEOTIDE SEQUENCE</scope>
    <source>
        <strain evidence="4">Expedition CK06-06</strain>
    </source>
</reference>
<proteinExistence type="predicted"/>
<keyword evidence="3" id="KW-0704">Schiff base</keyword>
<accession>X1I4R4</accession>
<keyword evidence="2" id="KW-0963">Cytoplasm</keyword>
<dbReference type="InterPro" id="IPR001585">
    <property type="entry name" value="TAL/FSA"/>
</dbReference>
<dbReference type="Pfam" id="PF00923">
    <property type="entry name" value="TAL_FSA"/>
    <property type="match status" value="1"/>
</dbReference>
<sequence length="187" mass="20217">PLVSKEGLADYEAVVKEICSIVPGPVSAEVLVEGVEPMIEQAREIAAWAPNVVIKIPATAVGLEVISVLAKEDIKVNMTLCFSLNQALLGALAGATYVSPFVGRLDDIGHDGMELVRDIVDVFEYYQLTTEVIAASIRHPEHCVAAAKAGAHIATVPYKVLTQMTQHPLTDIGVTRFLNDWQRVSQQ</sequence>
<dbReference type="GO" id="GO:0005975">
    <property type="term" value="P:carbohydrate metabolic process"/>
    <property type="evidence" value="ECO:0007669"/>
    <property type="project" value="InterPro"/>
</dbReference>
<evidence type="ECO:0000256" key="1">
    <source>
        <dbReference type="ARBA" id="ARBA00004496"/>
    </source>
</evidence>
<dbReference type="AlphaFoldDB" id="X1I4R4"/>
<dbReference type="FunFam" id="3.20.20.70:FF:000018">
    <property type="entry name" value="Probable transaldolase"/>
    <property type="match status" value="1"/>
</dbReference>
<evidence type="ECO:0000256" key="2">
    <source>
        <dbReference type="ARBA" id="ARBA00022490"/>
    </source>
</evidence>
<dbReference type="CDD" id="cd00956">
    <property type="entry name" value="Transaldolase_FSA"/>
    <property type="match status" value="1"/>
</dbReference>
<evidence type="ECO:0008006" key="5">
    <source>
        <dbReference type="Google" id="ProtNLM"/>
    </source>
</evidence>
<name>X1I4R4_9ZZZZ</name>
<dbReference type="InterPro" id="IPR013785">
    <property type="entry name" value="Aldolase_TIM"/>
</dbReference>
<dbReference type="GO" id="GO:0005737">
    <property type="term" value="C:cytoplasm"/>
    <property type="evidence" value="ECO:0007669"/>
    <property type="project" value="UniProtKB-SubCell"/>
</dbReference>
<dbReference type="EMBL" id="BARU01020744">
    <property type="protein sequence ID" value="GAH52528.1"/>
    <property type="molecule type" value="Genomic_DNA"/>
</dbReference>
<comment type="caution">
    <text evidence="4">The sequence shown here is derived from an EMBL/GenBank/DDBJ whole genome shotgun (WGS) entry which is preliminary data.</text>
</comment>
<gene>
    <name evidence="4" type="ORF">S03H2_34021</name>
</gene>
<evidence type="ECO:0000256" key="3">
    <source>
        <dbReference type="ARBA" id="ARBA00023270"/>
    </source>
</evidence>